<evidence type="ECO:0000313" key="5">
    <source>
        <dbReference type="Proteomes" id="UP000028837"/>
    </source>
</evidence>
<dbReference type="OrthoDB" id="432528at2759"/>
<comment type="caution">
    <text evidence="4">The sequence shown here is derived from an EMBL/GenBank/DDBJ whole genome shotgun (WGS) entry which is preliminary data.</text>
</comment>
<gene>
    <name evidence="4" type="ORF">TGDOM2_229000</name>
</gene>
<dbReference type="SUPFAM" id="SSF50965">
    <property type="entry name" value="Galactose oxidase, central domain"/>
    <property type="match status" value="1"/>
</dbReference>
<evidence type="ECO:0000256" key="3">
    <source>
        <dbReference type="SAM" id="MobiDB-lite"/>
    </source>
</evidence>
<evidence type="ECO:0000313" key="4">
    <source>
        <dbReference type="EMBL" id="KFG40439.1"/>
    </source>
</evidence>
<name>A0A086K7S1_TOXGO</name>
<keyword evidence="1" id="KW-0880">Kelch repeat</keyword>
<feature type="region of interest" description="Disordered" evidence="3">
    <location>
        <begin position="1"/>
        <end position="149"/>
    </location>
</feature>
<dbReference type="PANTHER" id="PTHR46093">
    <property type="entry name" value="ACYL-COA-BINDING DOMAIN-CONTAINING PROTEIN 5"/>
    <property type="match status" value="1"/>
</dbReference>
<reference evidence="4 5" key="1">
    <citation type="submission" date="2014-02" db="EMBL/GenBank/DDBJ databases">
        <authorList>
            <person name="Sibley D."/>
            <person name="Venepally P."/>
            <person name="Karamycheva S."/>
            <person name="Hadjithomas M."/>
            <person name="Khan A."/>
            <person name="Brunk B."/>
            <person name="Roos D."/>
            <person name="Caler E."/>
            <person name="Lorenzi H."/>
        </authorList>
    </citation>
    <scope>NUCLEOTIDE SEQUENCE [LARGE SCALE GENOMIC DNA]</scope>
    <source>
        <strain evidence="4 5">GAB2-2007-GAL-DOM2</strain>
    </source>
</reference>
<dbReference type="InterPro" id="IPR015915">
    <property type="entry name" value="Kelch-typ_b-propeller"/>
</dbReference>
<dbReference type="EMBL" id="AHZU02000771">
    <property type="protein sequence ID" value="KFG40439.1"/>
    <property type="molecule type" value="Genomic_DNA"/>
</dbReference>
<dbReference type="Pfam" id="PF24681">
    <property type="entry name" value="Kelch_KLHDC2_KLHL20_DRC7"/>
    <property type="match status" value="1"/>
</dbReference>
<dbReference type="AlphaFoldDB" id="A0A086K7S1"/>
<dbReference type="PANTHER" id="PTHR46093:SF18">
    <property type="entry name" value="FIBRONECTIN TYPE-III DOMAIN-CONTAINING PROTEIN"/>
    <property type="match status" value="1"/>
</dbReference>
<dbReference type="Gene3D" id="2.120.10.80">
    <property type="entry name" value="Kelch-type beta propeller"/>
    <property type="match status" value="2"/>
</dbReference>
<dbReference type="InterPro" id="IPR011043">
    <property type="entry name" value="Gal_Oxase/kelch_b-propeller"/>
</dbReference>
<sequence>MSDISDFSESAFSKGDSDGSWTEDEGAKQKKKSAKRSLFGLGKASKTADEPDAGKSDSADKNIETSDKAAPKEETKKAEATNEEPKKAESTKEEPKKAEATKAVEKKAEATKAVEKKADTKQPADTKADQTSSKKESARSESSKLVYGDSASGILSPPDFFFSSIVHDGKVFTARTEHVVVQLEDTIYIWGGRQSDTMYNDLISFDPPSNTFSTIAAEGSKPPARSGASLVGRIEGGRGILTLWGGEEKDELTNKAWNFDTKTNTWSKLTTKSTPSARKGHSLCSNSDTLYLFGGVDATGVKEDGYVLKKDMWTRLKGDKVPPARCFHTATIAKTEKVNAMIVFGGDLSGNGRATNDLWRYDLRDEEWRLIDSASGETPAPRFKHASAFYEGRVWICGGQTSGWFTIYEVSDFFAYDVSGNYWFKCDVAAKQLGYHSNFGPLALFPQTKALYVFGGSSSYGKPTSDVYRLAPVCTTFSVLDVRRDVTETATEVKQVREEVEKSAATAAKVMEFVEKLEKNMSVASGKVSDLSRSVNDFQKEISSMVANSTSCMESVEQVRKKLDNIEGKFVAFAQLERRCELIESSITELLRKLDEKADRSALRKITDHIQISDTDEDSD</sequence>
<proteinExistence type="predicted"/>
<keyword evidence="2" id="KW-0677">Repeat</keyword>
<dbReference type="VEuPathDB" id="ToxoDB:TGDOM2_229000"/>
<feature type="compositionally biased region" description="Polar residues" evidence="3">
    <location>
        <begin position="1"/>
        <end position="11"/>
    </location>
</feature>
<evidence type="ECO:0000256" key="2">
    <source>
        <dbReference type="ARBA" id="ARBA00022737"/>
    </source>
</evidence>
<evidence type="ECO:0000256" key="1">
    <source>
        <dbReference type="ARBA" id="ARBA00022441"/>
    </source>
</evidence>
<feature type="compositionally biased region" description="Basic and acidic residues" evidence="3">
    <location>
        <begin position="46"/>
        <end position="142"/>
    </location>
</feature>
<protein>
    <submittedName>
        <fullName evidence="4">Kelch repeat-containing protein</fullName>
    </submittedName>
</protein>
<organism evidence="4 5">
    <name type="scientific">Toxoplasma gondii GAB2-2007-GAL-DOM2</name>
    <dbReference type="NCBI Taxonomy" id="1130820"/>
    <lineage>
        <taxon>Eukaryota</taxon>
        <taxon>Sar</taxon>
        <taxon>Alveolata</taxon>
        <taxon>Apicomplexa</taxon>
        <taxon>Conoidasida</taxon>
        <taxon>Coccidia</taxon>
        <taxon>Eucoccidiorida</taxon>
        <taxon>Eimeriorina</taxon>
        <taxon>Sarcocystidae</taxon>
        <taxon>Toxoplasma</taxon>
    </lineage>
</organism>
<dbReference type="Proteomes" id="UP000028837">
    <property type="component" value="Unassembled WGS sequence"/>
</dbReference>
<accession>A0A086K7S1</accession>